<dbReference type="GO" id="GO:0005737">
    <property type="term" value="C:cytoplasm"/>
    <property type="evidence" value="ECO:0007669"/>
    <property type="project" value="UniProtKB-ARBA"/>
</dbReference>
<reference evidence="4" key="1">
    <citation type="submission" date="2017-02" db="EMBL/GenBank/DDBJ databases">
        <title>Delving into the versatile metabolic prowess of the omnipresent phylum Bacteroidetes.</title>
        <authorList>
            <person name="Nobu M.K."/>
            <person name="Mei R."/>
            <person name="Narihiro T."/>
            <person name="Kuroda K."/>
            <person name="Liu W.-T."/>
        </authorList>
    </citation>
    <scope>NUCLEOTIDE SEQUENCE</scope>
    <source>
        <strain evidence="4">ADurb.Bin131</strain>
    </source>
</reference>
<gene>
    <name evidence="3 4" type="primary">rpsP</name>
    <name evidence="4" type="ORF">BWX89_00507</name>
</gene>
<dbReference type="Pfam" id="PF00886">
    <property type="entry name" value="Ribosomal_S16"/>
    <property type="match status" value="1"/>
</dbReference>
<dbReference type="GO" id="GO:0003735">
    <property type="term" value="F:structural constituent of ribosome"/>
    <property type="evidence" value="ECO:0007669"/>
    <property type="project" value="InterPro"/>
</dbReference>
<dbReference type="InterPro" id="IPR020592">
    <property type="entry name" value="Ribosomal_bS16_CS"/>
</dbReference>
<evidence type="ECO:0000256" key="3">
    <source>
        <dbReference type="HAMAP-Rule" id="MF_00385"/>
    </source>
</evidence>
<keyword evidence="1 3" id="KW-0689">Ribosomal protein</keyword>
<dbReference type="HAMAP" id="MF_00385">
    <property type="entry name" value="Ribosomal_bS16"/>
    <property type="match status" value="1"/>
</dbReference>
<comment type="similarity">
    <text evidence="3">Belongs to the bacterial ribosomal protein bS16 family.</text>
</comment>
<dbReference type="Proteomes" id="UP000485562">
    <property type="component" value="Unassembled WGS sequence"/>
</dbReference>
<dbReference type="GO" id="GO:0015935">
    <property type="term" value="C:small ribosomal subunit"/>
    <property type="evidence" value="ECO:0007669"/>
    <property type="project" value="TreeGrafter"/>
</dbReference>
<dbReference type="EMBL" id="MWDQ01000039">
    <property type="protein sequence ID" value="OQB74494.1"/>
    <property type="molecule type" value="Genomic_DNA"/>
</dbReference>
<sequence>MSTKIRLARRGKRNRPAYSVIVISDEKDGRGDVIEILGYYDPLKEPPVFEVKDDRVIYWLKVGAQPSNTVKSFIKKRGLFNQINAD</sequence>
<dbReference type="PANTHER" id="PTHR12919">
    <property type="entry name" value="30S RIBOSOMAL PROTEIN S16"/>
    <property type="match status" value="1"/>
</dbReference>
<comment type="caution">
    <text evidence="4">The sequence shown here is derived from an EMBL/GenBank/DDBJ whole genome shotgun (WGS) entry which is preliminary data.</text>
</comment>
<dbReference type="PANTHER" id="PTHR12919:SF20">
    <property type="entry name" value="SMALL RIBOSOMAL SUBUNIT PROTEIN BS16M"/>
    <property type="match status" value="1"/>
</dbReference>
<organism evidence="4">
    <name type="scientific">candidate division TA06 bacterium ADurb.Bin131</name>
    <dbReference type="NCBI Taxonomy" id="1852827"/>
    <lineage>
        <taxon>Bacteria</taxon>
        <taxon>Bacteria division TA06</taxon>
    </lineage>
</organism>
<dbReference type="SUPFAM" id="SSF54565">
    <property type="entry name" value="Ribosomal protein S16"/>
    <property type="match status" value="1"/>
</dbReference>
<dbReference type="GO" id="GO:0006412">
    <property type="term" value="P:translation"/>
    <property type="evidence" value="ECO:0007669"/>
    <property type="project" value="UniProtKB-UniRule"/>
</dbReference>
<protein>
    <recommendedName>
        <fullName evidence="3">Small ribosomal subunit protein bS16</fullName>
    </recommendedName>
</protein>
<accession>A0A1V6CCF9</accession>
<evidence type="ECO:0000256" key="2">
    <source>
        <dbReference type="ARBA" id="ARBA00023274"/>
    </source>
</evidence>
<dbReference type="NCBIfam" id="TIGR00002">
    <property type="entry name" value="S16"/>
    <property type="match status" value="1"/>
</dbReference>
<dbReference type="InterPro" id="IPR000307">
    <property type="entry name" value="Ribosomal_bS16"/>
</dbReference>
<dbReference type="InterPro" id="IPR023803">
    <property type="entry name" value="Ribosomal_bS16_dom_sf"/>
</dbReference>
<dbReference type="PROSITE" id="PS00732">
    <property type="entry name" value="RIBOSOMAL_S16"/>
    <property type="match status" value="1"/>
</dbReference>
<dbReference type="Gene3D" id="3.30.1320.10">
    <property type="match status" value="1"/>
</dbReference>
<keyword evidence="2 3" id="KW-0687">Ribonucleoprotein</keyword>
<dbReference type="AlphaFoldDB" id="A0A1V6CCF9"/>
<proteinExistence type="inferred from homology"/>
<name>A0A1V6CCF9_UNCT6</name>
<evidence type="ECO:0000313" key="4">
    <source>
        <dbReference type="EMBL" id="OQB74494.1"/>
    </source>
</evidence>
<evidence type="ECO:0000256" key="1">
    <source>
        <dbReference type="ARBA" id="ARBA00022980"/>
    </source>
</evidence>